<organism evidence="13">
    <name type="scientific">Spironucleus salmonicida</name>
    <dbReference type="NCBI Taxonomy" id="348837"/>
    <lineage>
        <taxon>Eukaryota</taxon>
        <taxon>Metamonada</taxon>
        <taxon>Diplomonadida</taxon>
        <taxon>Hexamitidae</taxon>
        <taxon>Hexamitinae</taxon>
        <taxon>Spironucleus</taxon>
    </lineage>
</organism>
<dbReference type="InterPro" id="IPR003527">
    <property type="entry name" value="MAP_kinase_CS"/>
</dbReference>
<comment type="similarity">
    <text evidence="11">Belongs to the protein kinase superfamily. Ser/Thr protein kinase family. MAP kinase subfamily.</text>
</comment>
<keyword evidence="2 10" id="KW-0723">Serine/threonine-protein kinase</keyword>
<evidence type="ECO:0000256" key="11">
    <source>
        <dbReference type="RuleBase" id="RU361165"/>
    </source>
</evidence>
<comment type="activity regulation">
    <text evidence="11">Activated by threonine and tyrosine phosphorylation.</text>
</comment>
<evidence type="ECO:0000256" key="4">
    <source>
        <dbReference type="ARBA" id="ARBA00022741"/>
    </source>
</evidence>
<dbReference type="FunFam" id="1.10.510.10:FF:000238">
    <property type="entry name" value="Mitogen-activated protein kinase"/>
    <property type="match status" value="1"/>
</dbReference>
<reference evidence="13 14" key="1">
    <citation type="journal article" date="2014" name="PLoS Genet.">
        <title>The Genome of Spironucleus salmonicida Highlights a Fish Pathogen Adapted to Fluctuating Environments.</title>
        <authorList>
            <person name="Xu F."/>
            <person name="Jerlstrom-Hultqvist J."/>
            <person name="Einarsson E."/>
            <person name="Astvaldsson A."/>
            <person name="Svard S.G."/>
            <person name="Andersson J.O."/>
        </authorList>
    </citation>
    <scope>NUCLEOTIDE SEQUENCE</scope>
    <source>
        <strain evidence="14">ATCC 50377</strain>
    </source>
</reference>
<dbReference type="EMBL" id="KI545975">
    <property type="protein sequence ID" value="EST48827.1"/>
    <property type="molecule type" value="Genomic_DNA"/>
</dbReference>
<evidence type="ECO:0000256" key="1">
    <source>
        <dbReference type="ARBA" id="ARBA00012411"/>
    </source>
</evidence>
<evidence type="ECO:0000259" key="12">
    <source>
        <dbReference type="PROSITE" id="PS50011"/>
    </source>
</evidence>
<keyword evidence="11" id="KW-0460">Magnesium</keyword>
<protein>
    <recommendedName>
        <fullName evidence="1 11">Mitogen-activated protein kinase</fullName>
        <ecNumber evidence="1 11">2.7.11.24</ecNumber>
    </recommendedName>
</protein>
<keyword evidence="15" id="KW-1185">Reference proteome</keyword>
<evidence type="ECO:0000313" key="13">
    <source>
        <dbReference type="EMBL" id="EST48827.1"/>
    </source>
</evidence>
<keyword evidence="6 9" id="KW-0067">ATP-binding</keyword>
<dbReference type="Gene3D" id="1.10.510.10">
    <property type="entry name" value="Transferase(Phosphotransferase) domain 1"/>
    <property type="match status" value="1"/>
</dbReference>
<gene>
    <name evidence="13" type="ORF">SS50377_10923</name>
    <name evidence="14" type="ORF">SS50377_27857</name>
</gene>
<dbReference type="InterPro" id="IPR050117">
    <property type="entry name" value="MAPK"/>
</dbReference>
<dbReference type="SMART" id="SM00220">
    <property type="entry name" value="S_TKc"/>
    <property type="match status" value="1"/>
</dbReference>
<dbReference type="AlphaFoldDB" id="V6LW21"/>
<dbReference type="PROSITE" id="PS01351">
    <property type="entry name" value="MAPK"/>
    <property type="match status" value="1"/>
</dbReference>
<evidence type="ECO:0000313" key="14">
    <source>
        <dbReference type="EMBL" id="KAH0569885.1"/>
    </source>
</evidence>
<evidence type="ECO:0000313" key="15">
    <source>
        <dbReference type="Proteomes" id="UP000018208"/>
    </source>
</evidence>
<keyword evidence="4 9" id="KW-0547">Nucleotide-binding</keyword>
<evidence type="ECO:0000256" key="5">
    <source>
        <dbReference type="ARBA" id="ARBA00022777"/>
    </source>
</evidence>
<dbReference type="PROSITE" id="PS50011">
    <property type="entry name" value="PROTEIN_KINASE_DOM"/>
    <property type="match status" value="1"/>
</dbReference>
<feature type="domain" description="Protein kinase" evidence="12">
    <location>
        <begin position="15"/>
        <end position="303"/>
    </location>
</feature>
<evidence type="ECO:0000256" key="6">
    <source>
        <dbReference type="ARBA" id="ARBA00022840"/>
    </source>
</evidence>
<dbReference type="PANTHER" id="PTHR24055">
    <property type="entry name" value="MITOGEN-ACTIVATED PROTEIN KINASE"/>
    <property type="match status" value="1"/>
</dbReference>
<dbReference type="PROSITE" id="PS00107">
    <property type="entry name" value="PROTEIN_KINASE_ATP"/>
    <property type="match status" value="1"/>
</dbReference>
<dbReference type="Pfam" id="PF00069">
    <property type="entry name" value="Pkinase"/>
    <property type="match status" value="1"/>
</dbReference>
<dbReference type="GO" id="GO:0005524">
    <property type="term" value="F:ATP binding"/>
    <property type="evidence" value="ECO:0007669"/>
    <property type="project" value="UniProtKB-UniRule"/>
</dbReference>
<accession>V6LW21</accession>
<dbReference type="InterPro" id="IPR008271">
    <property type="entry name" value="Ser/Thr_kinase_AS"/>
</dbReference>
<sequence>MSDDEQIDQHVLRKYEIVHKVGKGAYGVVWKAVSRKTGETVALKKIFQAFQNDTDAQRTFREIMFLQEMAHENVIRLFNVLKAENDRDIYLVFEFMETDLHQVIRANILEDIHKQYVLYQLLRSIKYIHTGELLHRDLKPSNCLLNSECLLKLADFGLARSIHCTEQMGANPVLTDYVATRWYRGPEILLGSTHYTKGVDMWAVGCILGEILGAQPMFPGSSTMNQLDKIIEVTGRPSSEDIESIQSPFAATMLDSLPPSKPKNLADLYPKASTEALDLLKKLLQFNPNKRLTAEQALEHPYVKQFHDVKNEPSCAGPLKIIVDDNEKRSVSEYRDLLYAEILKRKRDVRQKGAKSVEE</sequence>
<keyword evidence="5 11" id="KW-0418">Kinase</keyword>
<feature type="binding site" evidence="9">
    <location>
        <position position="44"/>
    </location>
    <ligand>
        <name>ATP</name>
        <dbReference type="ChEBI" id="CHEBI:30616"/>
    </ligand>
</feature>
<dbReference type="InterPro" id="IPR000719">
    <property type="entry name" value="Prot_kinase_dom"/>
</dbReference>
<evidence type="ECO:0000256" key="10">
    <source>
        <dbReference type="RuleBase" id="RU000304"/>
    </source>
</evidence>
<dbReference type="VEuPathDB" id="GiardiaDB:SS50377_27857"/>
<dbReference type="InterPro" id="IPR017441">
    <property type="entry name" value="Protein_kinase_ATP_BS"/>
</dbReference>
<evidence type="ECO:0000256" key="8">
    <source>
        <dbReference type="ARBA" id="ARBA00048312"/>
    </source>
</evidence>
<dbReference type="GO" id="GO:0004707">
    <property type="term" value="F:MAP kinase activity"/>
    <property type="evidence" value="ECO:0007669"/>
    <property type="project" value="UniProtKB-EC"/>
</dbReference>
<dbReference type="SUPFAM" id="SSF56112">
    <property type="entry name" value="Protein kinase-like (PK-like)"/>
    <property type="match status" value="1"/>
</dbReference>
<dbReference type="CDD" id="cd07852">
    <property type="entry name" value="STKc_MAPK15-like"/>
    <property type="match status" value="1"/>
</dbReference>
<dbReference type="PROSITE" id="PS00108">
    <property type="entry name" value="PROTEIN_KINASE_ST"/>
    <property type="match status" value="1"/>
</dbReference>
<dbReference type="Proteomes" id="UP000018208">
    <property type="component" value="Unassembled WGS sequence"/>
</dbReference>
<comment type="cofactor">
    <cofactor evidence="11">
        <name>Mg(2+)</name>
        <dbReference type="ChEBI" id="CHEBI:18420"/>
    </cofactor>
</comment>
<dbReference type="EC" id="2.7.11.24" evidence="1 11"/>
<dbReference type="Gene3D" id="3.30.200.20">
    <property type="entry name" value="Phosphorylase Kinase, domain 1"/>
    <property type="match status" value="1"/>
</dbReference>
<proteinExistence type="inferred from homology"/>
<name>V6LW21_9EUKA</name>
<dbReference type="OrthoDB" id="192887at2759"/>
<evidence type="ECO:0000256" key="7">
    <source>
        <dbReference type="ARBA" id="ARBA00047592"/>
    </source>
</evidence>
<evidence type="ECO:0000256" key="9">
    <source>
        <dbReference type="PROSITE-ProRule" id="PRU10141"/>
    </source>
</evidence>
<dbReference type="FunFam" id="3.30.200.20:FF:000166">
    <property type="entry name" value="Mitogen-activated protein kinase"/>
    <property type="match status" value="1"/>
</dbReference>
<comment type="catalytic activity">
    <reaction evidence="8">
        <text>L-seryl-[protein] + ATP = O-phospho-L-seryl-[protein] + ADP + H(+)</text>
        <dbReference type="Rhea" id="RHEA:17989"/>
        <dbReference type="Rhea" id="RHEA-COMP:9863"/>
        <dbReference type="Rhea" id="RHEA-COMP:11604"/>
        <dbReference type="ChEBI" id="CHEBI:15378"/>
        <dbReference type="ChEBI" id="CHEBI:29999"/>
        <dbReference type="ChEBI" id="CHEBI:30616"/>
        <dbReference type="ChEBI" id="CHEBI:83421"/>
        <dbReference type="ChEBI" id="CHEBI:456216"/>
        <dbReference type="EC" id="2.7.11.24"/>
    </reaction>
</comment>
<reference evidence="14" key="2">
    <citation type="submission" date="2020-12" db="EMBL/GenBank/DDBJ databases">
        <title>New Spironucleus salmonicida genome in near-complete chromosomes.</title>
        <authorList>
            <person name="Xu F."/>
            <person name="Kurt Z."/>
            <person name="Jimenez-Gonzalez A."/>
            <person name="Astvaldsson A."/>
            <person name="Andersson J.O."/>
            <person name="Svard S.G."/>
        </authorList>
    </citation>
    <scope>NUCLEOTIDE SEQUENCE</scope>
    <source>
        <strain evidence="14">ATCC 50377</strain>
    </source>
</reference>
<dbReference type="EMBL" id="AUWU02000008">
    <property type="protein sequence ID" value="KAH0569885.1"/>
    <property type="molecule type" value="Genomic_DNA"/>
</dbReference>
<evidence type="ECO:0000256" key="2">
    <source>
        <dbReference type="ARBA" id="ARBA00022527"/>
    </source>
</evidence>
<evidence type="ECO:0000256" key="3">
    <source>
        <dbReference type="ARBA" id="ARBA00022679"/>
    </source>
</evidence>
<keyword evidence="3 11" id="KW-0808">Transferase</keyword>
<dbReference type="InterPro" id="IPR011009">
    <property type="entry name" value="Kinase-like_dom_sf"/>
</dbReference>
<comment type="catalytic activity">
    <reaction evidence="7 11">
        <text>L-threonyl-[protein] + ATP = O-phospho-L-threonyl-[protein] + ADP + H(+)</text>
        <dbReference type="Rhea" id="RHEA:46608"/>
        <dbReference type="Rhea" id="RHEA-COMP:11060"/>
        <dbReference type="Rhea" id="RHEA-COMP:11605"/>
        <dbReference type="ChEBI" id="CHEBI:15378"/>
        <dbReference type="ChEBI" id="CHEBI:30013"/>
        <dbReference type="ChEBI" id="CHEBI:30616"/>
        <dbReference type="ChEBI" id="CHEBI:61977"/>
        <dbReference type="ChEBI" id="CHEBI:456216"/>
        <dbReference type="EC" id="2.7.11.24"/>
    </reaction>
</comment>